<dbReference type="GO" id="GO:0005524">
    <property type="term" value="F:ATP binding"/>
    <property type="evidence" value="ECO:0007669"/>
    <property type="project" value="UniProtKB-KW"/>
</dbReference>
<keyword evidence="3" id="KW-0808">Transferase</keyword>
<dbReference type="Pfam" id="PF02696">
    <property type="entry name" value="SelO"/>
    <property type="match status" value="1"/>
</dbReference>
<dbReference type="AlphaFoldDB" id="A0A512IUD5"/>
<evidence type="ECO:0000256" key="6">
    <source>
        <dbReference type="ARBA" id="ARBA00022741"/>
    </source>
</evidence>
<dbReference type="GO" id="GO:0070733">
    <property type="term" value="F:AMPylase activity"/>
    <property type="evidence" value="ECO:0007669"/>
    <property type="project" value="TreeGrafter"/>
</dbReference>
<comment type="cofactor">
    <cofactor evidence="1">
        <name>Mg(2+)</name>
        <dbReference type="ChEBI" id="CHEBI:18420"/>
    </cofactor>
</comment>
<keyword evidence="4" id="KW-0548">Nucleotidyltransferase</keyword>
<comment type="similarity">
    <text evidence="2">Belongs to the SELO family.</text>
</comment>
<keyword evidence="6" id="KW-0547">Nucleotide-binding</keyword>
<dbReference type="GO" id="GO:0046872">
    <property type="term" value="F:metal ion binding"/>
    <property type="evidence" value="ECO:0007669"/>
    <property type="project" value="UniProtKB-KW"/>
</dbReference>
<evidence type="ECO:0000313" key="9">
    <source>
        <dbReference type="EMBL" id="GEP01317.1"/>
    </source>
</evidence>
<evidence type="ECO:0000256" key="1">
    <source>
        <dbReference type="ARBA" id="ARBA00001946"/>
    </source>
</evidence>
<keyword evidence="8" id="KW-0460">Magnesium</keyword>
<evidence type="ECO:0000256" key="5">
    <source>
        <dbReference type="ARBA" id="ARBA00022723"/>
    </source>
</evidence>
<gene>
    <name evidence="9" type="ORF">MHA02_37040</name>
</gene>
<dbReference type="PANTHER" id="PTHR32057:SF14">
    <property type="entry name" value="PROTEIN ADENYLYLTRANSFERASE SELO, MITOCHONDRIAL"/>
    <property type="match status" value="1"/>
</dbReference>
<keyword evidence="10" id="KW-1185">Reference proteome</keyword>
<dbReference type="EMBL" id="BJZT01000041">
    <property type="protein sequence ID" value="GEP01317.1"/>
    <property type="molecule type" value="Genomic_DNA"/>
</dbReference>
<evidence type="ECO:0000256" key="7">
    <source>
        <dbReference type="ARBA" id="ARBA00022840"/>
    </source>
</evidence>
<comment type="caution">
    <text evidence="9">The sequence shown here is derived from an EMBL/GenBank/DDBJ whole genome shotgun (WGS) entry which is preliminary data.</text>
</comment>
<evidence type="ECO:0000256" key="3">
    <source>
        <dbReference type="ARBA" id="ARBA00022679"/>
    </source>
</evidence>
<dbReference type="RefSeq" id="WP_373318358.1">
    <property type="nucleotide sequence ID" value="NZ_BJZT01000041.1"/>
</dbReference>
<proteinExistence type="inferred from homology"/>
<organism evidence="9 10">
    <name type="scientific">Methylobacterium haplocladii</name>
    <dbReference type="NCBI Taxonomy" id="1176176"/>
    <lineage>
        <taxon>Bacteria</taxon>
        <taxon>Pseudomonadati</taxon>
        <taxon>Pseudomonadota</taxon>
        <taxon>Alphaproteobacteria</taxon>
        <taxon>Hyphomicrobiales</taxon>
        <taxon>Methylobacteriaceae</taxon>
        <taxon>Methylobacterium</taxon>
    </lineage>
</organism>
<keyword evidence="5" id="KW-0479">Metal-binding</keyword>
<dbReference type="NCBIfam" id="NF000658">
    <property type="entry name" value="PRK00029.1"/>
    <property type="match status" value="1"/>
</dbReference>
<name>A0A512IUD5_9HYPH</name>
<keyword evidence="7" id="KW-0067">ATP-binding</keyword>
<evidence type="ECO:0000313" key="10">
    <source>
        <dbReference type="Proteomes" id="UP000321258"/>
    </source>
</evidence>
<evidence type="ECO:0000256" key="2">
    <source>
        <dbReference type="ARBA" id="ARBA00009747"/>
    </source>
</evidence>
<reference evidence="9 10" key="1">
    <citation type="submission" date="2019-07" db="EMBL/GenBank/DDBJ databases">
        <title>Whole genome shotgun sequence of Methylobacterium haplocladii NBRC 107714.</title>
        <authorList>
            <person name="Hosoyama A."/>
            <person name="Uohara A."/>
            <person name="Ohji S."/>
            <person name="Ichikawa N."/>
        </authorList>
    </citation>
    <scope>NUCLEOTIDE SEQUENCE [LARGE SCALE GENOMIC DNA]</scope>
    <source>
        <strain evidence="9 10">NBRC 107714</strain>
    </source>
</reference>
<dbReference type="InterPro" id="IPR003846">
    <property type="entry name" value="SelO"/>
</dbReference>
<sequence length="458" mass="50803">MVAAARFPKTVLRYRNRPWAQRVGLDGTSEAEWIAHFGRFEPLPGSFPAPLALRYHGHQFRSYNPDLGDGRGFLFAQLKDLGDGRLLDLGTKGSGQTPWSRAGDGRLTLKGGVREVLATAMLEALGVYTSKSFSLIETGEELERGDEPSPTRSSVLVRLSHTHIRIGTFQRFLALDEIHNIERLVDHAVTTYYPEIREEHLADRAIAFFDAVIARVARMGAQWMAAGFVHGVLNTDNIAITGESFDYGPWRFAPTHDAGFTAAYFDQHGLYSFGRQPEALFWNLSRLAECLIPLTDQPRLEASLKAFGPALQDSFAEMLLFRLGVAPPVEEERGHRLVAAFWGFLARSQMPFEQAFFDWRGGLASEARAAASPAAAFYASDDFQPVHAALQSLETAAGARLDHPYFARAEPCTMLIDEVEAIWAPIAAQDDWTAFERKLAAIEDMADAYGTRPLPART</sequence>
<evidence type="ECO:0000256" key="8">
    <source>
        <dbReference type="ARBA" id="ARBA00022842"/>
    </source>
</evidence>
<dbReference type="PANTHER" id="PTHR32057">
    <property type="entry name" value="PROTEIN ADENYLYLTRANSFERASE SELO, MITOCHONDRIAL"/>
    <property type="match status" value="1"/>
</dbReference>
<dbReference type="Proteomes" id="UP000321258">
    <property type="component" value="Unassembled WGS sequence"/>
</dbReference>
<evidence type="ECO:0000256" key="4">
    <source>
        <dbReference type="ARBA" id="ARBA00022695"/>
    </source>
</evidence>
<accession>A0A512IUD5</accession>
<protein>
    <submittedName>
        <fullName evidence="9">UPF0061 protein</fullName>
    </submittedName>
</protein>